<evidence type="ECO:0000313" key="8">
    <source>
        <dbReference type="EMBL" id="SHE35218.1"/>
    </source>
</evidence>
<keyword evidence="2" id="KW-0813">Transport</keyword>
<dbReference type="InterPro" id="IPR009040">
    <property type="entry name" value="Ferritin-like_diiron"/>
</dbReference>
<proteinExistence type="predicted"/>
<dbReference type="EMBL" id="FQVM01000001">
    <property type="protein sequence ID" value="SHE35218.1"/>
    <property type="molecule type" value="Genomic_DNA"/>
</dbReference>
<evidence type="ECO:0000256" key="3">
    <source>
        <dbReference type="ARBA" id="ARBA00022723"/>
    </source>
</evidence>
<dbReference type="PROSITE" id="PS50905">
    <property type="entry name" value="FERRITIN_LIKE"/>
    <property type="match status" value="1"/>
</dbReference>
<evidence type="ECO:0000256" key="1">
    <source>
        <dbReference type="ARBA" id="ARBA00001965"/>
    </source>
</evidence>
<evidence type="ECO:0000256" key="2">
    <source>
        <dbReference type="ARBA" id="ARBA00022448"/>
    </source>
</evidence>
<evidence type="ECO:0000256" key="4">
    <source>
        <dbReference type="ARBA" id="ARBA00022982"/>
    </source>
</evidence>
<evidence type="ECO:0000259" key="6">
    <source>
        <dbReference type="PROSITE" id="PS50903"/>
    </source>
</evidence>
<dbReference type="InterPro" id="IPR024934">
    <property type="entry name" value="Rubredoxin-like_dom"/>
</dbReference>
<organism evidence="8 9">
    <name type="scientific">Clostridium fallax</name>
    <dbReference type="NCBI Taxonomy" id="1533"/>
    <lineage>
        <taxon>Bacteria</taxon>
        <taxon>Bacillati</taxon>
        <taxon>Bacillota</taxon>
        <taxon>Clostridia</taxon>
        <taxon>Eubacteriales</taxon>
        <taxon>Clostridiaceae</taxon>
        <taxon>Clostridium</taxon>
    </lineage>
</organism>
<dbReference type="Pfam" id="PF02915">
    <property type="entry name" value="Rubrerythrin"/>
    <property type="match status" value="1"/>
</dbReference>
<keyword evidence="3" id="KW-0479">Metal-binding</keyword>
<dbReference type="Gene3D" id="1.20.1260.10">
    <property type="match status" value="1"/>
</dbReference>
<dbReference type="CDD" id="cd00729">
    <property type="entry name" value="rubredoxin_SM"/>
    <property type="match status" value="1"/>
</dbReference>
<dbReference type="OrthoDB" id="9799749at2"/>
<dbReference type="SUPFAM" id="SSF47240">
    <property type="entry name" value="Ferritin-like"/>
    <property type="match status" value="1"/>
</dbReference>
<dbReference type="InterPro" id="IPR048574">
    <property type="entry name" value="RUBY_RBDX"/>
</dbReference>
<evidence type="ECO:0000256" key="5">
    <source>
        <dbReference type="ARBA" id="ARBA00023004"/>
    </source>
</evidence>
<dbReference type="InterPro" id="IPR012347">
    <property type="entry name" value="Ferritin-like"/>
</dbReference>
<accession>A0A1M4SSQ7</accession>
<keyword evidence="5" id="KW-0408">Iron</keyword>
<gene>
    <name evidence="8" type="ORF">SAMN05443638_101155</name>
</gene>
<dbReference type="PANTHER" id="PTHR43865">
    <property type="entry name" value="RUBRERYTHRIN-RELATED"/>
    <property type="match status" value="1"/>
</dbReference>
<dbReference type="InterPro" id="IPR052364">
    <property type="entry name" value="Rubrerythrin"/>
</dbReference>
<protein>
    <submittedName>
        <fullName evidence="8">Rubrerythrin</fullName>
    </submittedName>
</protein>
<dbReference type="Gene3D" id="2.20.28.10">
    <property type="match status" value="1"/>
</dbReference>
<dbReference type="InterPro" id="IPR003251">
    <property type="entry name" value="Rr_diiron-bd_dom"/>
</dbReference>
<evidence type="ECO:0000259" key="7">
    <source>
        <dbReference type="PROSITE" id="PS50905"/>
    </source>
</evidence>
<dbReference type="Pfam" id="PF21349">
    <property type="entry name" value="RUBY_RBDX"/>
    <property type="match status" value="1"/>
</dbReference>
<dbReference type="InterPro" id="IPR009078">
    <property type="entry name" value="Ferritin-like_SF"/>
</dbReference>
<sequence>MDISGTKTEKNLLKTFAGESRARNRYDLYSEKANQEGYYWIAKVFNETALNEFAHAREVFKRYLKMINSTEQNLLSAAMGENEEAESIYKDFENTARMEGFNDIADFFKELREVEESHKERFMMLYEGLKNKNLYNSNKEDTMWKCLNCGYIHIGKNAPEICPLCKFPRGYFKLYCKCEKK</sequence>
<feature type="domain" description="Ferritin-like diiron" evidence="7">
    <location>
        <begin position="2"/>
        <end position="133"/>
    </location>
</feature>
<comment type="cofactor">
    <cofactor evidence="1">
        <name>Fe(3+)</name>
        <dbReference type="ChEBI" id="CHEBI:29034"/>
    </cofactor>
</comment>
<dbReference type="RefSeq" id="WP_072892314.1">
    <property type="nucleotide sequence ID" value="NZ_FQVM01000001.1"/>
</dbReference>
<keyword evidence="9" id="KW-1185">Reference proteome</keyword>
<dbReference type="AlphaFoldDB" id="A0A1M4SSQ7"/>
<dbReference type="SUPFAM" id="SSF57802">
    <property type="entry name" value="Rubredoxin-like"/>
    <property type="match status" value="1"/>
</dbReference>
<evidence type="ECO:0000313" key="9">
    <source>
        <dbReference type="Proteomes" id="UP000184035"/>
    </source>
</evidence>
<dbReference type="Proteomes" id="UP000184035">
    <property type="component" value="Unassembled WGS sequence"/>
</dbReference>
<name>A0A1M4SSQ7_9CLOT</name>
<dbReference type="CDD" id="cd01041">
    <property type="entry name" value="Rubrerythrin"/>
    <property type="match status" value="1"/>
</dbReference>
<dbReference type="GO" id="GO:0016491">
    <property type="term" value="F:oxidoreductase activity"/>
    <property type="evidence" value="ECO:0007669"/>
    <property type="project" value="InterPro"/>
</dbReference>
<dbReference type="GO" id="GO:0005506">
    <property type="term" value="F:iron ion binding"/>
    <property type="evidence" value="ECO:0007669"/>
    <property type="project" value="InterPro"/>
</dbReference>
<dbReference type="PROSITE" id="PS50903">
    <property type="entry name" value="RUBREDOXIN_LIKE"/>
    <property type="match status" value="1"/>
</dbReference>
<reference evidence="8 9" key="1">
    <citation type="submission" date="2016-11" db="EMBL/GenBank/DDBJ databases">
        <authorList>
            <person name="Jaros S."/>
            <person name="Januszkiewicz K."/>
            <person name="Wedrychowicz H."/>
        </authorList>
    </citation>
    <scope>NUCLEOTIDE SEQUENCE [LARGE SCALE GENOMIC DNA]</scope>
    <source>
        <strain evidence="8 9">DSM 2631</strain>
    </source>
</reference>
<dbReference type="STRING" id="1533.SAMN05443638_101155"/>
<feature type="domain" description="Rubredoxin-like" evidence="6">
    <location>
        <begin position="141"/>
        <end position="175"/>
    </location>
</feature>
<dbReference type="PANTHER" id="PTHR43865:SF1">
    <property type="entry name" value="RUBRERYTHRIN-RELATED"/>
    <property type="match status" value="1"/>
</dbReference>
<keyword evidence="4" id="KW-0249">Electron transport</keyword>